<evidence type="ECO:0000256" key="2">
    <source>
        <dbReference type="ARBA" id="ARBA00023315"/>
    </source>
</evidence>
<dbReference type="InterPro" id="IPR051016">
    <property type="entry name" value="Diverse_Substrate_AcTransf"/>
</dbReference>
<sequence>MRKPSGAVNNGRMELIAKDVDVPSPVLARDVEPLIRSLRPALTGPGFTAFATEAAGQGLVFTAAYDNSAAGKGRCVGVATHRTLATSRGRVLFVDDLVTDPALRSHGVGAWLMAELEQRAARSGCARVELDSGVVNQGAHRFYHARRMSVVAFHFALDVPQHR</sequence>
<keyword evidence="2" id="KW-0012">Acyltransferase</keyword>
<dbReference type="Proteomes" id="UP001165041">
    <property type="component" value="Unassembled WGS sequence"/>
</dbReference>
<evidence type="ECO:0000313" key="5">
    <source>
        <dbReference type="Proteomes" id="UP001165041"/>
    </source>
</evidence>
<reference evidence="4" key="1">
    <citation type="submission" date="2023-02" db="EMBL/GenBank/DDBJ databases">
        <title>Kitasatospora phosalacinea NBRC 14627.</title>
        <authorList>
            <person name="Ichikawa N."/>
            <person name="Sato H."/>
            <person name="Tonouchi N."/>
        </authorList>
    </citation>
    <scope>NUCLEOTIDE SEQUENCE</scope>
    <source>
        <strain evidence="4">NBRC 14627</strain>
    </source>
</reference>
<gene>
    <name evidence="4" type="ORF">Kpho02_32330</name>
</gene>
<comment type="caution">
    <text evidence="4">The sequence shown here is derived from an EMBL/GenBank/DDBJ whole genome shotgun (WGS) entry which is preliminary data.</text>
</comment>
<proteinExistence type="predicted"/>
<evidence type="ECO:0000256" key="1">
    <source>
        <dbReference type="ARBA" id="ARBA00022679"/>
    </source>
</evidence>
<accession>A0A9W6Q700</accession>
<dbReference type="Pfam" id="PF00583">
    <property type="entry name" value="Acetyltransf_1"/>
    <property type="match status" value="1"/>
</dbReference>
<dbReference type="CDD" id="cd04301">
    <property type="entry name" value="NAT_SF"/>
    <property type="match status" value="1"/>
</dbReference>
<name>A0A9W6Q700_9ACTN</name>
<dbReference type="EMBL" id="BSSA01000009">
    <property type="protein sequence ID" value="GLW70934.1"/>
    <property type="molecule type" value="Genomic_DNA"/>
</dbReference>
<dbReference type="AlphaFoldDB" id="A0A9W6Q700"/>
<organism evidence="4 5">
    <name type="scientific">Kitasatospora phosalacinea</name>
    <dbReference type="NCBI Taxonomy" id="2065"/>
    <lineage>
        <taxon>Bacteria</taxon>
        <taxon>Bacillati</taxon>
        <taxon>Actinomycetota</taxon>
        <taxon>Actinomycetes</taxon>
        <taxon>Kitasatosporales</taxon>
        <taxon>Streptomycetaceae</taxon>
        <taxon>Kitasatospora</taxon>
    </lineage>
</organism>
<protein>
    <submittedName>
        <fullName evidence="4">N-acetyltransferase GCN5</fullName>
    </submittedName>
</protein>
<dbReference type="Gene3D" id="3.40.630.30">
    <property type="match status" value="1"/>
</dbReference>
<evidence type="ECO:0000259" key="3">
    <source>
        <dbReference type="PROSITE" id="PS51186"/>
    </source>
</evidence>
<dbReference type="InterPro" id="IPR016181">
    <property type="entry name" value="Acyl_CoA_acyltransferase"/>
</dbReference>
<dbReference type="PROSITE" id="PS51186">
    <property type="entry name" value="GNAT"/>
    <property type="match status" value="1"/>
</dbReference>
<dbReference type="InterPro" id="IPR000182">
    <property type="entry name" value="GNAT_dom"/>
</dbReference>
<evidence type="ECO:0000313" key="4">
    <source>
        <dbReference type="EMBL" id="GLW70934.1"/>
    </source>
</evidence>
<keyword evidence="1" id="KW-0808">Transferase</keyword>
<feature type="domain" description="N-acetyltransferase" evidence="3">
    <location>
        <begin position="20"/>
        <end position="163"/>
    </location>
</feature>
<dbReference type="PANTHER" id="PTHR10545:SF29">
    <property type="entry name" value="GH14572P-RELATED"/>
    <property type="match status" value="1"/>
</dbReference>
<dbReference type="GO" id="GO:0008080">
    <property type="term" value="F:N-acetyltransferase activity"/>
    <property type="evidence" value="ECO:0007669"/>
    <property type="project" value="UniProtKB-ARBA"/>
</dbReference>
<dbReference type="SUPFAM" id="SSF55729">
    <property type="entry name" value="Acyl-CoA N-acyltransferases (Nat)"/>
    <property type="match status" value="1"/>
</dbReference>
<dbReference type="PANTHER" id="PTHR10545">
    <property type="entry name" value="DIAMINE N-ACETYLTRANSFERASE"/>
    <property type="match status" value="1"/>
</dbReference>